<dbReference type="GO" id="GO:0003755">
    <property type="term" value="F:peptidyl-prolyl cis-trans isomerase activity"/>
    <property type="evidence" value="ECO:0007669"/>
    <property type="project" value="UniProtKB-KW"/>
</dbReference>
<dbReference type="Pfam" id="PF13624">
    <property type="entry name" value="SurA_N_3"/>
    <property type="match status" value="1"/>
</dbReference>
<evidence type="ECO:0000256" key="1">
    <source>
        <dbReference type="PROSITE-ProRule" id="PRU00278"/>
    </source>
</evidence>
<evidence type="ECO:0000259" key="4">
    <source>
        <dbReference type="PROSITE" id="PS50198"/>
    </source>
</evidence>
<dbReference type="Pfam" id="PF13616">
    <property type="entry name" value="Rotamase_3"/>
    <property type="match status" value="1"/>
</dbReference>
<evidence type="ECO:0000256" key="3">
    <source>
        <dbReference type="SAM" id="SignalP"/>
    </source>
</evidence>
<dbReference type="InterPro" id="IPR023058">
    <property type="entry name" value="PPIase_PpiC_CS"/>
</dbReference>
<dbReference type="Proteomes" id="UP000464954">
    <property type="component" value="Chromosome"/>
</dbReference>
<accession>A0A6P1M2R1</accession>
<protein>
    <recommendedName>
        <fullName evidence="4">PpiC domain-containing protein</fullName>
    </recommendedName>
</protein>
<dbReference type="InterPro" id="IPR000297">
    <property type="entry name" value="PPIase_PpiC"/>
</dbReference>
<gene>
    <name evidence="5" type="ORF">GT409_05295</name>
</gene>
<evidence type="ECO:0000313" key="5">
    <source>
        <dbReference type="EMBL" id="QHI68890.1"/>
    </source>
</evidence>
<evidence type="ECO:0000313" key="6">
    <source>
        <dbReference type="Proteomes" id="UP000464954"/>
    </source>
</evidence>
<keyword evidence="1" id="KW-0413">Isomerase</keyword>
<dbReference type="Gene3D" id="1.10.4030.10">
    <property type="entry name" value="Porin chaperone SurA, peptide-binding domain"/>
    <property type="match status" value="1"/>
</dbReference>
<dbReference type="SUPFAM" id="SSF109998">
    <property type="entry name" value="Triger factor/SurA peptide-binding domain-like"/>
    <property type="match status" value="1"/>
</dbReference>
<dbReference type="PROSITE" id="PS50198">
    <property type="entry name" value="PPIC_PPIASE_2"/>
    <property type="match status" value="1"/>
</dbReference>
<keyword evidence="3" id="KW-0732">Signal</keyword>
<sequence>MTKTKYASLFIIAIASIAFCAGCSKESSAAPGAEEIDLTQVPDLFENPLQPNPLAPQPEDVIATVDGQDITHGEIMQAVQNTMQQLSRQMPPQQLSQMYGQIYKNMTDQLIANVLITKATENSDLAVSDEELNEELDKIRTSAPEGKTLEEALAENNIDFAEWKENLRTQLLIGKFVEGKTADIAEATPAEVATFYQENIDQFKAPESVEASHILLSFTEDDTDDTKAEKKAKLEKIKADIDAGASFEEQAKANSDCPSSQREGSLGSFGRGQMVPEFEEAAFSQEVGTISDIVETQFGYHLIKVTDHQPESTRTLEEVTEQLQNYLTSQKKQKALIAYIDTLREKADIVMHEPNLDSGTAAEEVTE</sequence>
<name>A0A6P1M2R1_9BACT</name>
<feature type="signal peptide" evidence="3">
    <location>
        <begin position="1"/>
        <end position="20"/>
    </location>
</feature>
<dbReference type="InterPro" id="IPR027304">
    <property type="entry name" value="Trigger_fact/SurA_dom_sf"/>
</dbReference>
<dbReference type="RefSeq" id="WP_160627647.1">
    <property type="nucleotide sequence ID" value="NZ_CP047593.1"/>
</dbReference>
<dbReference type="InterPro" id="IPR050245">
    <property type="entry name" value="PrsA_foldase"/>
</dbReference>
<reference evidence="5 6" key="1">
    <citation type="submission" date="2020-01" db="EMBL/GenBank/DDBJ databases">
        <title>Ponticoccus aerotolerans gen. nov., sp. nov., an anaerobic bacterium and proposal of Ponticoccusceae fam. nov., Ponticoccusles ord. nov. and Ponticoccuse classis nov. in the phylum Kiritimatiellaeota.</title>
        <authorList>
            <person name="Zhou L.Y."/>
            <person name="Du Z.J."/>
        </authorList>
    </citation>
    <scope>NUCLEOTIDE SEQUENCE [LARGE SCALE GENOMIC DNA]</scope>
    <source>
        <strain evidence="5 6">S-5007</strain>
    </source>
</reference>
<dbReference type="PANTHER" id="PTHR47245">
    <property type="entry name" value="PEPTIDYLPROLYL ISOMERASE"/>
    <property type="match status" value="1"/>
</dbReference>
<dbReference type="InterPro" id="IPR046357">
    <property type="entry name" value="PPIase_dom_sf"/>
</dbReference>
<dbReference type="PANTHER" id="PTHR47245:SF2">
    <property type="entry name" value="PEPTIDYL-PROLYL CIS-TRANS ISOMERASE HP_0175-RELATED"/>
    <property type="match status" value="1"/>
</dbReference>
<dbReference type="KEGG" id="taer:GT409_05295"/>
<feature type="chain" id="PRO_5026821887" description="PpiC domain-containing protein" evidence="3">
    <location>
        <begin position="21"/>
        <end position="367"/>
    </location>
</feature>
<dbReference type="SUPFAM" id="SSF54534">
    <property type="entry name" value="FKBP-like"/>
    <property type="match status" value="1"/>
</dbReference>
<proteinExistence type="predicted"/>
<dbReference type="EMBL" id="CP047593">
    <property type="protein sequence ID" value="QHI68890.1"/>
    <property type="molecule type" value="Genomic_DNA"/>
</dbReference>
<evidence type="ECO:0000256" key="2">
    <source>
        <dbReference type="SAM" id="MobiDB-lite"/>
    </source>
</evidence>
<dbReference type="Gene3D" id="3.10.50.40">
    <property type="match status" value="1"/>
</dbReference>
<dbReference type="AlphaFoldDB" id="A0A6P1M2R1"/>
<feature type="compositionally biased region" description="Polar residues" evidence="2">
    <location>
        <begin position="252"/>
        <end position="263"/>
    </location>
</feature>
<keyword evidence="1" id="KW-0697">Rotamase</keyword>
<feature type="region of interest" description="Disordered" evidence="2">
    <location>
        <begin position="249"/>
        <end position="271"/>
    </location>
</feature>
<feature type="domain" description="PpiC" evidence="4">
    <location>
        <begin position="206"/>
        <end position="307"/>
    </location>
</feature>
<keyword evidence="6" id="KW-1185">Reference proteome</keyword>
<dbReference type="PROSITE" id="PS01096">
    <property type="entry name" value="PPIC_PPIASE_1"/>
    <property type="match status" value="1"/>
</dbReference>
<organism evidence="5 6">
    <name type="scientific">Tichowtungia aerotolerans</name>
    <dbReference type="NCBI Taxonomy" id="2697043"/>
    <lineage>
        <taxon>Bacteria</taxon>
        <taxon>Pseudomonadati</taxon>
        <taxon>Kiritimatiellota</taxon>
        <taxon>Tichowtungiia</taxon>
        <taxon>Tichowtungiales</taxon>
        <taxon>Tichowtungiaceae</taxon>
        <taxon>Tichowtungia</taxon>
    </lineage>
</organism>